<dbReference type="SUPFAM" id="SSF50370">
    <property type="entry name" value="Ricin B-like lectins"/>
    <property type="match status" value="1"/>
</dbReference>
<organism evidence="2">
    <name type="scientific">Culex tarsalis</name>
    <name type="common">Encephalitis mosquito</name>
    <dbReference type="NCBI Taxonomy" id="7177"/>
    <lineage>
        <taxon>Eukaryota</taxon>
        <taxon>Metazoa</taxon>
        <taxon>Ecdysozoa</taxon>
        <taxon>Arthropoda</taxon>
        <taxon>Hexapoda</taxon>
        <taxon>Insecta</taxon>
        <taxon>Pterygota</taxon>
        <taxon>Neoptera</taxon>
        <taxon>Endopterygota</taxon>
        <taxon>Diptera</taxon>
        <taxon>Nematocera</taxon>
        <taxon>Culicoidea</taxon>
        <taxon>Culicidae</taxon>
        <taxon>Culicinae</taxon>
        <taxon>Culicini</taxon>
        <taxon>Culex</taxon>
        <taxon>Culex</taxon>
    </lineage>
</organism>
<reference evidence="2" key="1">
    <citation type="submission" date="2017-01" db="EMBL/GenBank/DDBJ databases">
        <title>A deep insight into the sialotranscriptome of adult male and female Cluex tarsalis mosquitoes.</title>
        <authorList>
            <person name="Ribeiro J.M."/>
            <person name="Moreira F."/>
            <person name="Bernard K.A."/>
            <person name="Calvo E."/>
        </authorList>
    </citation>
    <scope>NUCLEOTIDE SEQUENCE</scope>
    <source>
        <strain evidence="2">Kern County</strain>
        <tissue evidence="2">Salivary glands</tissue>
    </source>
</reference>
<dbReference type="EMBL" id="GFDL01015888">
    <property type="protein sequence ID" value="JAV19157.1"/>
    <property type="molecule type" value="Transcribed_RNA"/>
</dbReference>
<feature type="signal peptide" evidence="1">
    <location>
        <begin position="1"/>
        <end position="20"/>
    </location>
</feature>
<protein>
    <submittedName>
        <fullName evidence="2">Putative 16.7 kDa salivary protein</fullName>
    </submittedName>
</protein>
<feature type="chain" id="PRO_5012704497" evidence="1">
    <location>
        <begin position="21"/>
        <end position="160"/>
    </location>
</feature>
<evidence type="ECO:0000256" key="1">
    <source>
        <dbReference type="SAM" id="SignalP"/>
    </source>
</evidence>
<proteinExistence type="predicted"/>
<accession>A0A1Q3EV34</accession>
<dbReference type="AlphaFoldDB" id="A0A1Q3EV34"/>
<dbReference type="Gene3D" id="2.80.10.50">
    <property type="match status" value="1"/>
</dbReference>
<name>A0A1Q3EV34_CULTA</name>
<evidence type="ECO:0000313" key="2">
    <source>
        <dbReference type="EMBL" id="JAV19157.1"/>
    </source>
</evidence>
<sequence length="160" mass="18577">MNGRALLLWLVLVLVPVALANAPTGCVLIKNRYMDKYLVSSTSYDAERRHVSLDKTGNQHWVIRRDGANYRITHGMLKEELYESDKTQNGNYIFTWTPRDRARGRGWKITQSEQGYFHIKNVKFGHCLWAKGMLTNWVGAYANCDSNKYEWKIISTTCRN</sequence>
<dbReference type="InterPro" id="IPR035992">
    <property type="entry name" value="Ricin_B-like_lectins"/>
</dbReference>
<keyword evidence="1" id="KW-0732">Signal</keyword>
<dbReference type="CDD" id="cd23667">
    <property type="entry name" value="beta-trefoil_Ricin_CqDVP-like"/>
    <property type="match status" value="1"/>
</dbReference>